<keyword evidence="3 8" id="KW-0813">Transport</keyword>
<dbReference type="PROSITE" id="PS50850">
    <property type="entry name" value="MFS"/>
    <property type="match status" value="1"/>
</dbReference>
<organism evidence="11 12">
    <name type="scientific">Babjeviella inositovora NRRL Y-12698</name>
    <dbReference type="NCBI Taxonomy" id="984486"/>
    <lineage>
        <taxon>Eukaryota</taxon>
        <taxon>Fungi</taxon>
        <taxon>Dikarya</taxon>
        <taxon>Ascomycota</taxon>
        <taxon>Saccharomycotina</taxon>
        <taxon>Pichiomycetes</taxon>
        <taxon>Serinales incertae sedis</taxon>
        <taxon>Babjeviella</taxon>
    </lineage>
</organism>
<evidence type="ECO:0000256" key="8">
    <source>
        <dbReference type="RuleBase" id="RU003346"/>
    </source>
</evidence>
<dbReference type="Gene3D" id="1.20.1250.20">
    <property type="entry name" value="MFS general substrate transporter like domains"/>
    <property type="match status" value="1"/>
</dbReference>
<dbReference type="InterPro" id="IPR050814">
    <property type="entry name" value="Myo-inositol_Transporter"/>
</dbReference>
<reference evidence="12" key="1">
    <citation type="submission" date="2016-05" db="EMBL/GenBank/DDBJ databases">
        <title>Comparative genomics of biotechnologically important yeasts.</title>
        <authorList>
            <consortium name="DOE Joint Genome Institute"/>
            <person name="Riley R."/>
            <person name="Haridas S."/>
            <person name="Wolfe K.H."/>
            <person name="Lopes M.R."/>
            <person name="Hittinger C.T."/>
            <person name="Goker M."/>
            <person name="Salamov A."/>
            <person name="Wisecaver J."/>
            <person name="Long T.M."/>
            <person name="Aerts A.L."/>
            <person name="Barry K."/>
            <person name="Choi C."/>
            <person name="Clum A."/>
            <person name="Coughlan A.Y."/>
            <person name="Deshpande S."/>
            <person name="Douglass A.P."/>
            <person name="Hanson S.J."/>
            <person name="Klenk H.-P."/>
            <person name="Labutti K."/>
            <person name="Lapidus A."/>
            <person name="Lindquist E."/>
            <person name="Lipzen A."/>
            <person name="Meier-Kolthoff J.P."/>
            <person name="Ohm R.A."/>
            <person name="Otillar R.P."/>
            <person name="Pangilinan J."/>
            <person name="Peng Y."/>
            <person name="Rokas A."/>
            <person name="Rosa C.A."/>
            <person name="Scheuner C."/>
            <person name="Sibirny A.A."/>
            <person name="Slot J.C."/>
            <person name="Stielow J.B."/>
            <person name="Sun H."/>
            <person name="Kurtzman C.P."/>
            <person name="Blackwell M."/>
            <person name="Grigoriev I.V."/>
            <person name="Jeffries T.W."/>
        </authorList>
    </citation>
    <scope>NUCLEOTIDE SEQUENCE [LARGE SCALE GENOMIC DNA]</scope>
    <source>
        <strain evidence="12">NRRL Y-12698</strain>
    </source>
</reference>
<feature type="transmembrane region" description="Helical" evidence="9">
    <location>
        <begin position="468"/>
        <end position="486"/>
    </location>
</feature>
<evidence type="ECO:0000256" key="1">
    <source>
        <dbReference type="ARBA" id="ARBA00004141"/>
    </source>
</evidence>
<feature type="transmembrane region" description="Helical" evidence="9">
    <location>
        <begin position="123"/>
        <end position="141"/>
    </location>
</feature>
<keyword evidence="4 9" id="KW-0812">Transmembrane</keyword>
<evidence type="ECO:0000256" key="6">
    <source>
        <dbReference type="ARBA" id="ARBA00023136"/>
    </source>
</evidence>
<evidence type="ECO:0000256" key="9">
    <source>
        <dbReference type="SAM" id="Phobius"/>
    </source>
</evidence>
<dbReference type="NCBIfam" id="TIGR00879">
    <property type="entry name" value="SP"/>
    <property type="match status" value="1"/>
</dbReference>
<dbReference type="InterPro" id="IPR036259">
    <property type="entry name" value="MFS_trans_sf"/>
</dbReference>
<evidence type="ECO:0000256" key="5">
    <source>
        <dbReference type="ARBA" id="ARBA00022989"/>
    </source>
</evidence>
<dbReference type="EMBL" id="KV454435">
    <property type="protein sequence ID" value="ODQ78447.1"/>
    <property type="molecule type" value="Genomic_DNA"/>
</dbReference>
<feature type="transmembrane region" description="Helical" evidence="9">
    <location>
        <begin position="96"/>
        <end position="116"/>
    </location>
</feature>
<comment type="similarity">
    <text evidence="2 8">Belongs to the major facilitator superfamily. Sugar transporter (TC 2.A.1.1) family.</text>
</comment>
<feature type="transmembrane region" description="Helical" evidence="9">
    <location>
        <begin position="334"/>
        <end position="357"/>
    </location>
</feature>
<feature type="domain" description="Major facilitator superfamily (MFS) profile" evidence="10">
    <location>
        <begin position="56"/>
        <end position="490"/>
    </location>
</feature>
<dbReference type="AlphaFoldDB" id="A0A1E3QN79"/>
<evidence type="ECO:0000256" key="7">
    <source>
        <dbReference type="ARBA" id="ARBA00049119"/>
    </source>
</evidence>
<dbReference type="PANTHER" id="PTHR48020">
    <property type="entry name" value="PROTON MYO-INOSITOL COTRANSPORTER"/>
    <property type="match status" value="1"/>
</dbReference>
<dbReference type="PROSITE" id="PS00217">
    <property type="entry name" value="SUGAR_TRANSPORT_2"/>
    <property type="match status" value="1"/>
</dbReference>
<dbReference type="InterPro" id="IPR003663">
    <property type="entry name" value="Sugar/inositol_transpt"/>
</dbReference>
<keyword evidence="5 9" id="KW-1133">Transmembrane helix</keyword>
<feature type="transmembrane region" description="Helical" evidence="9">
    <location>
        <begin position="399"/>
        <end position="422"/>
    </location>
</feature>
<evidence type="ECO:0000256" key="3">
    <source>
        <dbReference type="ARBA" id="ARBA00022448"/>
    </source>
</evidence>
<sequence length="529" mass="56640">MSLSHPETHSLAQPLLTALPPLELYPLLSHIGETSPPSIYTPTIENTITGTFAYLVVLSAAIGGLLFGYDTGVISGVLVTVGTDLGETLTPHQMELITAITSIGALVGSCGAGFWADRVGRKRIIAVCCVVFIAAACGMGFSQTVTQLVCGRLVVGFAVGAASMIVPVYIAEIAPSHQRGMLLTLNSVATTGGQAVAYIVAVLVKDWKYSWRIMILVSVVPPAIFLLVVGFIPESPRFLVLKNDVRTASSALGKLYPSATAEQIGEAIEIIQKDVLANKAILQETAAVRLFGKTSTVRALAVCCGLMMFQQLCGFNALMYYSPTIFQTLGIKNPLLTGLFIALTNFAFTFVAVYLIDRVGRRKILLNTVWIMSLTLFGAGYFLRNMKPGAEPSTGNSQIIMALCCLCLYVASYASALGTVPWTASELLPMEARALGATLVTCCNWLTNTIVSVSFLSLVTRIGSWGTFSIYGAVCVLGWLGIYVAYPEVNGLPLEVVSKIFEDGFGVGLANEMRREFKYVGERREGGVD</sequence>
<dbReference type="GeneID" id="30147324"/>
<dbReference type="SUPFAM" id="SSF103473">
    <property type="entry name" value="MFS general substrate transporter"/>
    <property type="match status" value="1"/>
</dbReference>
<dbReference type="InterPro" id="IPR020846">
    <property type="entry name" value="MFS_dom"/>
</dbReference>
<evidence type="ECO:0000259" key="10">
    <source>
        <dbReference type="PROSITE" id="PS50850"/>
    </source>
</evidence>
<comment type="subcellular location">
    <subcellularLocation>
        <location evidence="1">Membrane</location>
        <topology evidence="1">Multi-pass membrane protein</topology>
    </subcellularLocation>
</comment>
<dbReference type="GO" id="GO:0016020">
    <property type="term" value="C:membrane"/>
    <property type="evidence" value="ECO:0007669"/>
    <property type="project" value="UniProtKB-SubCell"/>
</dbReference>
<comment type="catalytic activity">
    <reaction evidence="7">
        <text>myo-inositol(out) + H(+)(out) = myo-inositol(in) + H(+)(in)</text>
        <dbReference type="Rhea" id="RHEA:60364"/>
        <dbReference type="ChEBI" id="CHEBI:15378"/>
        <dbReference type="ChEBI" id="CHEBI:17268"/>
    </reaction>
</comment>
<evidence type="ECO:0000256" key="4">
    <source>
        <dbReference type="ARBA" id="ARBA00022692"/>
    </source>
</evidence>
<feature type="transmembrane region" description="Helical" evidence="9">
    <location>
        <begin position="183"/>
        <end position="203"/>
    </location>
</feature>
<evidence type="ECO:0000256" key="2">
    <source>
        <dbReference type="ARBA" id="ARBA00010992"/>
    </source>
</evidence>
<accession>A0A1E3QN79</accession>
<keyword evidence="6 9" id="KW-0472">Membrane</keyword>
<name>A0A1E3QN79_9ASCO</name>
<feature type="transmembrane region" description="Helical" evidence="9">
    <location>
        <begin position="434"/>
        <end position="456"/>
    </location>
</feature>
<proteinExistence type="inferred from homology"/>
<feature type="transmembrane region" description="Helical" evidence="9">
    <location>
        <begin position="364"/>
        <end position="383"/>
    </location>
</feature>
<dbReference type="Proteomes" id="UP000094336">
    <property type="component" value="Unassembled WGS sequence"/>
</dbReference>
<protein>
    <recommendedName>
        <fullName evidence="10">Major facilitator superfamily (MFS) profile domain-containing protein</fullName>
    </recommendedName>
</protein>
<evidence type="ECO:0000313" key="12">
    <source>
        <dbReference type="Proteomes" id="UP000094336"/>
    </source>
</evidence>
<feature type="transmembrane region" description="Helical" evidence="9">
    <location>
        <begin position="209"/>
        <end position="232"/>
    </location>
</feature>
<dbReference type="PANTHER" id="PTHR48020:SF12">
    <property type="entry name" value="PROTON MYO-INOSITOL COTRANSPORTER"/>
    <property type="match status" value="1"/>
</dbReference>
<keyword evidence="12" id="KW-1185">Reference proteome</keyword>
<dbReference type="InterPro" id="IPR005828">
    <property type="entry name" value="MFS_sugar_transport-like"/>
</dbReference>
<dbReference type="OrthoDB" id="5290825at2759"/>
<dbReference type="RefSeq" id="XP_018983775.1">
    <property type="nucleotide sequence ID" value="XM_019129471.1"/>
</dbReference>
<gene>
    <name evidence="11" type="ORF">BABINDRAFT_162670</name>
</gene>
<dbReference type="FunFam" id="1.20.1250.20:FF:000073">
    <property type="entry name" value="MFS myo-inositol transporter, putative"/>
    <property type="match status" value="1"/>
</dbReference>
<dbReference type="Pfam" id="PF00083">
    <property type="entry name" value="Sugar_tr"/>
    <property type="match status" value="1"/>
</dbReference>
<dbReference type="PRINTS" id="PR00171">
    <property type="entry name" value="SUGRTRNSPORT"/>
</dbReference>
<feature type="transmembrane region" description="Helical" evidence="9">
    <location>
        <begin position="52"/>
        <end position="69"/>
    </location>
</feature>
<dbReference type="InterPro" id="IPR005829">
    <property type="entry name" value="Sugar_transporter_CS"/>
</dbReference>
<feature type="transmembrane region" description="Helical" evidence="9">
    <location>
        <begin position="153"/>
        <end position="171"/>
    </location>
</feature>
<dbReference type="GO" id="GO:0005366">
    <property type="term" value="F:myo-inositol:proton symporter activity"/>
    <property type="evidence" value="ECO:0007669"/>
    <property type="project" value="TreeGrafter"/>
</dbReference>
<feature type="transmembrane region" description="Helical" evidence="9">
    <location>
        <begin position="299"/>
        <end position="322"/>
    </location>
</feature>
<dbReference type="STRING" id="984486.A0A1E3QN79"/>
<dbReference type="PROSITE" id="PS00216">
    <property type="entry name" value="SUGAR_TRANSPORT_1"/>
    <property type="match status" value="1"/>
</dbReference>
<evidence type="ECO:0000313" key="11">
    <source>
        <dbReference type="EMBL" id="ODQ78447.1"/>
    </source>
</evidence>
<dbReference type="GO" id="GO:1904679">
    <property type="term" value="P:myo-inositol import across plasma membrane"/>
    <property type="evidence" value="ECO:0007669"/>
    <property type="project" value="TreeGrafter"/>
</dbReference>